<accession>A0ACB8R1F0</accession>
<comment type="caution">
    <text evidence="1">The sequence shown here is derived from an EMBL/GenBank/DDBJ whole genome shotgun (WGS) entry which is preliminary data.</text>
</comment>
<evidence type="ECO:0000313" key="2">
    <source>
        <dbReference type="Proteomes" id="UP000814033"/>
    </source>
</evidence>
<name>A0ACB8R1F0_9AGAM</name>
<reference evidence="1" key="1">
    <citation type="submission" date="2021-02" db="EMBL/GenBank/DDBJ databases">
        <authorList>
            <consortium name="DOE Joint Genome Institute"/>
            <person name="Ahrendt S."/>
            <person name="Looney B.P."/>
            <person name="Miyauchi S."/>
            <person name="Morin E."/>
            <person name="Drula E."/>
            <person name="Courty P.E."/>
            <person name="Chicoki N."/>
            <person name="Fauchery L."/>
            <person name="Kohler A."/>
            <person name="Kuo A."/>
            <person name="Labutti K."/>
            <person name="Pangilinan J."/>
            <person name="Lipzen A."/>
            <person name="Riley R."/>
            <person name="Andreopoulos W."/>
            <person name="He G."/>
            <person name="Johnson J."/>
            <person name="Barry K.W."/>
            <person name="Grigoriev I.V."/>
            <person name="Nagy L."/>
            <person name="Hibbett D."/>
            <person name="Henrissat B."/>
            <person name="Matheny P.B."/>
            <person name="Labbe J."/>
            <person name="Martin F."/>
        </authorList>
    </citation>
    <scope>NUCLEOTIDE SEQUENCE</scope>
    <source>
        <strain evidence="1">FP105234-sp</strain>
    </source>
</reference>
<protein>
    <submittedName>
        <fullName evidence="1">Uncharacterized protein</fullName>
    </submittedName>
</protein>
<reference evidence="1" key="2">
    <citation type="journal article" date="2022" name="New Phytol.">
        <title>Evolutionary transition to the ectomycorrhizal habit in the genomes of a hyperdiverse lineage of mushroom-forming fungi.</title>
        <authorList>
            <person name="Looney B."/>
            <person name="Miyauchi S."/>
            <person name="Morin E."/>
            <person name="Drula E."/>
            <person name="Courty P.E."/>
            <person name="Kohler A."/>
            <person name="Kuo A."/>
            <person name="LaButti K."/>
            <person name="Pangilinan J."/>
            <person name="Lipzen A."/>
            <person name="Riley R."/>
            <person name="Andreopoulos W."/>
            <person name="He G."/>
            <person name="Johnson J."/>
            <person name="Nolan M."/>
            <person name="Tritt A."/>
            <person name="Barry K.W."/>
            <person name="Grigoriev I.V."/>
            <person name="Nagy L.G."/>
            <person name="Hibbett D."/>
            <person name="Henrissat B."/>
            <person name="Matheny P.B."/>
            <person name="Labbe J."/>
            <person name="Martin F.M."/>
        </authorList>
    </citation>
    <scope>NUCLEOTIDE SEQUENCE</scope>
    <source>
        <strain evidence="1">FP105234-sp</strain>
    </source>
</reference>
<keyword evidence="2" id="KW-1185">Reference proteome</keyword>
<gene>
    <name evidence="1" type="ORF">FA95DRAFT_1613857</name>
</gene>
<evidence type="ECO:0000313" key="1">
    <source>
        <dbReference type="EMBL" id="KAI0037818.1"/>
    </source>
</evidence>
<feature type="non-terminal residue" evidence="1">
    <location>
        <position position="1"/>
    </location>
</feature>
<sequence>RPEWLLEFATGYYDLATFPDGETKRALQRVLKKKSGKGDDRDDGRAKKKSIVRTHKTGNGQVRKRKT</sequence>
<dbReference type="EMBL" id="MU276704">
    <property type="protein sequence ID" value="KAI0037818.1"/>
    <property type="molecule type" value="Genomic_DNA"/>
</dbReference>
<proteinExistence type="predicted"/>
<dbReference type="Proteomes" id="UP000814033">
    <property type="component" value="Unassembled WGS sequence"/>
</dbReference>
<organism evidence="1 2">
    <name type="scientific">Auriscalpium vulgare</name>
    <dbReference type="NCBI Taxonomy" id="40419"/>
    <lineage>
        <taxon>Eukaryota</taxon>
        <taxon>Fungi</taxon>
        <taxon>Dikarya</taxon>
        <taxon>Basidiomycota</taxon>
        <taxon>Agaricomycotina</taxon>
        <taxon>Agaricomycetes</taxon>
        <taxon>Russulales</taxon>
        <taxon>Auriscalpiaceae</taxon>
        <taxon>Auriscalpium</taxon>
    </lineage>
</organism>